<feature type="compositionally biased region" description="Acidic residues" evidence="1">
    <location>
        <begin position="371"/>
        <end position="395"/>
    </location>
</feature>
<dbReference type="RefSeq" id="XP_007318815.1">
    <property type="nucleotide sequence ID" value="XM_007318753.1"/>
</dbReference>
<accession>F8NY34</accession>
<dbReference type="OrthoDB" id="1914839at2759"/>
<dbReference type="Gene3D" id="1.25.40.10">
    <property type="entry name" value="Tetratricopeptide repeat domain"/>
    <property type="match status" value="1"/>
</dbReference>
<dbReference type="AlphaFoldDB" id="F8NY34"/>
<gene>
    <name evidence="2" type="ORF">SERLADRAFT_468628</name>
</gene>
<proteinExistence type="predicted"/>
<dbReference type="SUPFAM" id="SSF48452">
    <property type="entry name" value="TPR-like"/>
    <property type="match status" value="2"/>
</dbReference>
<protein>
    <recommendedName>
        <fullName evidence="3">TPR-like protein</fullName>
    </recommendedName>
</protein>
<feature type="region of interest" description="Disordered" evidence="1">
    <location>
        <begin position="1"/>
        <end position="20"/>
    </location>
</feature>
<feature type="compositionally biased region" description="Basic residues" evidence="1">
    <location>
        <begin position="1"/>
        <end position="10"/>
    </location>
</feature>
<dbReference type="KEGG" id="sla:SERLADRAFT_468628"/>
<dbReference type="InterPro" id="IPR011990">
    <property type="entry name" value="TPR-like_helical_dom_sf"/>
</dbReference>
<evidence type="ECO:0008006" key="3">
    <source>
        <dbReference type="Google" id="ProtNLM"/>
    </source>
</evidence>
<dbReference type="CDD" id="cd24142">
    <property type="entry name" value="ACL4-like"/>
    <property type="match status" value="1"/>
</dbReference>
<dbReference type="Pfam" id="PF14559">
    <property type="entry name" value="TPR_19"/>
    <property type="match status" value="1"/>
</dbReference>
<dbReference type="GeneID" id="18819441"/>
<feature type="region of interest" description="Disordered" evidence="1">
    <location>
        <begin position="362"/>
        <end position="395"/>
    </location>
</feature>
<organism>
    <name type="scientific">Serpula lacrymans var. lacrymans (strain S7.9)</name>
    <name type="common">Dry rot fungus</name>
    <dbReference type="NCBI Taxonomy" id="578457"/>
    <lineage>
        <taxon>Eukaryota</taxon>
        <taxon>Fungi</taxon>
        <taxon>Dikarya</taxon>
        <taxon>Basidiomycota</taxon>
        <taxon>Agaricomycotina</taxon>
        <taxon>Agaricomycetes</taxon>
        <taxon>Agaricomycetidae</taxon>
        <taxon>Boletales</taxon>
        <taxon>Coniophorineae</taxon>
        <taxon>Serpulaceae</taxon>
        <taxon>Serpula</taxon>
    </lineage>
</organism>
<evidence type="ECO:0000313" key="2">
    <source>
        <dbReference type="EMBL" id="EGO24796.1"/>
    </source>
</evidence>
<dbReference type="HOGENOM" id="CLU_040959_2_0_1"/>
<sequence length="395" mass="43771">MGRIRTKSKRTIPTVTNAPASTPLTATTQVPSIQSLLSKAQELIVQCDYDLARKFIQRVLVRDGDGAAGASKTDRSQAREMLGVVLLELGEVDKARETFLALFPPHPDAPSIPPPSAHLYLAQLSEEDPHGALNHYQAAVEILQVQLKGKEPARNADRSADDDESEIRSNIVRAYAGMVEIWMDPTYDLCFDPSAEKTCENLLELALQADPGNPEALQTLASVRMSQERPDDAKACIEQAWLKWKDLELDDPLMPPLPSRLATAKLFLELSLFTPALLVLQGVLATDDQEVEAWYLEGWAFFLMAEQARETGQSIEGLSWEELAKDSRDCLESCRNLHMSQEHPDSQLLEHAMELIGNLDKLGIQPSLPGEAEEEDEGWEDDSEDGDRDGDVEMA</sequence>
<feature type="compositionally biased region" description="Polar residues" evidence="1">
    <location>
        <begin position="11"/>
        <end position="20"/>
    </location>
</feature>
<name>F8NY34_SERL9</name>
<dbReference type="Proteomes" id="UP000008064">
    <property type="component" value="Unassembled WGS sequence"/>
</dbReference>
<dbReference type="EMBL" id="GL945434">
    <property type="protein sequence ID" value="EGO24796.1"/>
    <property type="molecule type" value="Genomic_DNA"/>
</dbReference>
<reference evidence="2" key="1">
    <citation type="submission" date="2011-04" db="EMBL/GenBank/DDBJ databases">
        <title>Evolution of plant cell wall degrading machinery underlies the functional diversity of forest fungi.</title>
        <authorList>
            <consortium name="US DOE Joint Genome Institute (JGI-PGF)"/>
            <person name="Eastwood D.C."/>
            <person name="Floudas D."/>
            <person name="Binder M."/>
            <person name="Majcherczyk A."/>
            <person name="Schneider P."/>
            <person name="Aerts A."/>
            <person name="Asiegbu F.O."/>
            <person name="Baker S.E."/>
            <person name="Barry K."/>
            <person name="Bendiksby M."/>
            <person name="Blumentritt M."/>
            <person name="Coutinho P.M."/>
            <person name="Cullen D."/>
            <person name="Cullen D."/>
            <person name="Gathman A."/>
            <person name="Goodell B."/>
            <person name="Henrissat B."/>
            <person name="Ihrmark K."/>
            <person name="Kauserud H."/>
            <person name="Kohler A."/>
            <person name="LaButti K."/>
            <person name="Lapidus A."/>
            <person name="Lavin J.L."/>
            <person name="Lee Y.-H."/>
            <person name="Lindquist E."/>
            <person name="Lilly W."/>
            <person name="Lucas S."/>
            <person name="Morin E."/>
            <person name="Murat C."/>
            <person name="Oguiza J.A."/>
            <person name="Park J."/>
            <person name="Pisabarro A.G."/>
            <person name="Riley R."/>
            <person name="Rosling A."/>
            <person name="Salamov A."/>
            <person name="Schmidt O."/>
            <person name="Schmutz J."/>
            <person name="Skrede I."/>
            <person name="Stenlid J."/>
            <person name="Wiebenga A."/>
            <person name="Xie X."/>
            <person name="Kues U."/>
            <person name="Hibbett D.S."/>
            <person name="Hoffmeister D."/>
            <person name="Hogberg N."/>
            <person name="Martin F."/>
            <person name="Grigoriev I.V."/>
            <person name="Watkinson S.C."/>
        </authorList>
    </citation>
    <scope>NUCLEOTIDE SEQUENCE</scope>
    <source>
        <strain evidence="2">S7.9</strain>
    </source>
</reference>
<evidence type="ECO:0000256" key="1">
    <source>
        <dbReference type="SAM" id="MobiDB-lite"/>
    </source>
</evidence>